<accession>A0A8J3IIE2</accession>
<feature type="transmembrane region" description="Helical" evidence="5">
    <location>
        <begin position="439"/>
        <end position="458"/>
    </location>
</feature>
<feature type="transmembrane region" description="Helical" evidence="5">
    <location>
        <begin position="206"/>
        <end position="225"/>
    </location>
</feature>
<feature type="transmembrane region" description="Helical" evidence="5">
    <location>
        <begin position="97"/>
        <end position="118"/>
    </location>
</feature>
<dbReference type="RefSeq" id="WP_220203799.1">
    <property type="nucleotide sequence ID" value="NZ_BNJK01000001.1"/>
</dbReference>
<name>A0A8J3IIE2_9CHLR</name>
<proteinExistence type="predicted"/>
<keyword evidence="8" id="KW-1185">Reference proteome</keyword>
<evidence type="ECO:0000256" key="2">
    <source>
        <dbReference type="ARBA" id="ARBA00022692"/>
    </source>
</evidence>
<dbReference type="InterPro" id="IPR050367">
    <property type="entry name" value="APC_superfamily"/>
</dbReference>
<feature type="transmembrane region" description="Helical" evidence="5">
    <location>
        <begin position="164"/>
        <end position="186"/>
    </location>
</feature>
<dbReference type="Proteomes" id="UP000597444">
    <property type="component" value="Unassembled WGS sequence"/>
</dbReference>
<keyword evidence="3 5" id="KW-1133">Transmembrane helix</keyword>
<protein>
    <submittedName>
        <fullName evidence="7">Putative amino acid permease family protein</fullName>
    </submittedName>
</protein>
<dbReference type="Pfam" id="PF00324">
    <property type="entry name" value="AA_permease"/>
    <property type="match status" value="1"/>
</dbReference>
<dbReference type="GO" id="GO:0016020">
    <property type="term" value="C:membrane"/>
    <property type="evidence" value="ECO:0007669"/>
    <property type="project" value="UniProtKB-SubCell"/>
</dbReference>
<feature type="domain" description="Amino acid permease/ SLC12A" evidence="6">
    <location>
        <begin position="24"/>
        <end position="457"/>
    </location>
</feature>
<dbReference type="PANTHER" id="PTHR42770">
    <property type="entry name" value="AMINO ACID TRANSPORTER-RELATED"/>
    <property type="match status" value="1"/>
</dbReference>
<comment type="subcellular location">
    <subcellularLocation>
        <location evidence="1">Membrane</location>
        <topology evidence="1">Multi-pass membrane protein</topology>
    </subcellularLocation>
</comment>
<dbReference type="GO" id="GO:0055085">
    <property type="term" value="P:transmembrane transport"/>
    <property type="evidence" value="ECO:0007669"/>
    <property type="project" value="InterPro"/>
</dbReference>
<feature type="transmembrane region" description="Helical" evidence="5">
    <location>
        <begin position="138"/>
        <end position="157"/>
    </location>
</feature>
<feature type="transmembrane region" description="Helical" evidence="5">
    <location>
        <begin position="290"/>
        <end position="314"/>
    </location>
</feature>
<evidence type="ECO:0000256" key="4">
    <source>
        <dbReference type="ARBA" id="ARBA00023136"/>
    </source>
</evidence>
<dbReference type="PANTHER" id="PTHR42770:SF11">
    <property type="entry name" value="INNER MEMBRANE TRANSPORT PROTEIN YBAT"/>
    <property type="match status" value="1"/>
</dbReference>
<dbReference type="EMBL" id="BNJK01000001">
    <property type="protein sequence ID" value="GHO92990.1"/>
    <property type="molecule type" value="Genomic_DNA"/>
</dbReference>
<gene>
    <name evidence="7" type="ORF">KSF_030380</name>
</gene>
<keyword evidence="2 5" id="KW-0812">Transmembrane</keyword>
<evidence type="ECO:0000313" key="8">
    <source>
        <dbReference type="Proteomes" id="UP000597444"/>
    </source>
</evidence>
<evidence type="ECO:0000256" key="1">
    <source>
        <dbReference type="ARBA" id="ARBA00004141"/>
    </source>
</evidence>
<dbReference type="InterPro" id="IPR004841">
    <property type="entry name" value="AA-permease/SLC12A_dom"/>
</dbReference>
<dbReference type="AlphaFoldDB" id="A0A8J3IIE2"/>
<feature type="transmembrane region" description="Helical" evidence="5">
    <location>
        <begin position="371"/>
        <end position="395"/>
    </location>
</feature>
<evidence type="ECO:0000256" key="5">
    <source>
        <dbReference type="SAM" id="Phobius"/>
    </source>
</evidence>
<comment type="caution">
    <text evidence="7">The sequence shown here is derived from an EMBL/GenBank/DDBJ whole genome shotgun (WGS) entry which is preliminary data.</text>
</comment>
<evidence type="ECO:0000313" key="7">
    <source>
        <dbReference type="EMBL" id="GHO92990.1"/>
    </source>
</evidence>
<dbReference type="PIRSF" id="PIRSF006060">
    <property type="entry name" value="AA_transporter"/>
    <property type="match status" value="1"/>
</dbReference>
<evidence type="ECO:0000259" key="6">
    <source>
        <dbReference type="Pfam" id="PF00324"/>
    </source>
</evidence>
<organism evidence="7 8">
    <name type="scientific">Reticulibacter mediterranei</name>
    <dbReference type="NCBI Taxonomy" id="2778369"/>
    <lineage>
        <taxon>Bacteria</taxon>
        <taxon>Bacillati</taxon>
        <taxon>Chloroflexota</taxon>
        <taxon>Ktedonobacteria</taxon>
        <taxon>Ktedonobacterales</taxon>
        <taxon>Reticulibacteraceae</taxon>
        <taxon>Reticulibacter</taxon>
    </lineage>
</organism>
<keyword evidence="4 5" id="KW-0472">Membrane</keyword>
<dbReference type="Gene3D" id="1.20.1740.10">
    <property type="entry name" value="Amino acid/polyamine transporter I"/>
    <property type="match status" value="1"/>
</dbReference>
<sequence>MSTETSVEAEGQENLRPNTIGLPGVLFQSITTMAPASAVAASLSPALAATGIALPLAAIVALIVCSLIALSIGSLAKYLPSAGGYFTYVSRSLGVQSGWVTGWLFNLAYLLIVPFQLLVLGPTMEDFMKTTFHISLGWYTWFVVFAIIVFLLTYFGVKISADAGVILGSIEIAVFVLLSLWLIFTAGSNNTIGAFNPANSALPGLGGWQGVLFGMIFVLLAFAGFESSAPLAEEAHNPRRTVPRAILLAAVCIGLFYVLCSYAAVVGWGPANIGKYGSDPSPWVTMAGRVWGPFQIIVILAILNSALANANAGVNAATRVMYAMGRTRTLPAIFAHLNKHQVPDFSIILAMIIALVCGLVPGFVYDPLTAFALLGTIIILPIILVYIATCISVPVFYRREHPEEFNVLRHIVVPVIPLLIMLFVLYLQLVPLPAAPLNLAAPIVGVWLVIGIVIAVVLNSRSPELLAAGRKVYVEGEEE</sequence>
<feature type="transmembrane region" description="Helical" evidence="5">
    <location>
        <begin position="345"/>
        <end position="365"/>
    </location>
</feature>
<reference evidence="7" key="1">
    <citation type="submission" date="2020-10" db="EMBL/GenBank/DDBJ databases">
        <title>Taxonomic study of unclassified bacteria belonging to the class Ktedonobacteria.</title>
        <authorList>
            <person name="Yabe S."/>
            <person name="Wang C.M."/>
            <person name="Zheng Y."/>
            <person name="Sakai Y."/>
            <person name="Cavaletti L."/>
            <person name="Monciardini P."/>
            <person name="Donadio S."/>
        </authorList>
    </citation>
    <scope>NUCLEOTIDE SEQUENCE</scope>
    <source>
        <strain evidence="7">ID150040</strain>
    </source>
</reference>
<feature type="transmembrane region" description="Helical" evidence="5">
    <location>
        <begin position="246"/>
        <end position="270"/>
    </location>
</feature>
<feature type="transmembrane region" description="Helical" evidence="5">
    <location>
        <begin position="407"/>
        <end position="427"/>
    </location>
</feature>
<evidence type="ECO:0000256" key="3">
    <source>
        <dbReference type="ARBA" id="ARBA00022989"/>
    </source>
</evidence>
<feature type="transmembrane region" description="Helical" evidence="5">
    <location>
        <begin position="52"/>
        <end position="76"/>
    </location>
</feature>